<name>A0A4V5ZX41_STECR</name>
<accession>A0A4V5ZX41</accession>
<evidence type="ECO:0000313" key="2">
    <source>
        <dbReference type="Proteomes" id="UP000298663"/>
    </source>
</evidence>
<sequence length="104" mass="11953">MESRRLEVIRKNRYLVGQDKKCVTNHVRTEKGETWETADKHFERRIIRIIVRSIAGTLNFDGRRLEQDFYGNTHVKEEVAQDTSAAARISKAAFPRCSACAGRS</sequence>
<comment type="caution">
    <text evidence="1">The sequence shown here is derived from an EMBL/GenBank/DDBJ whole genome shotgun (WGS) entry which is preliminary data.</text>
</comment>
<dbReference type="Proteomes" id="UP000298663">
    <property type="component" value="Unassembled WGS sequence"/>
</dbReference>
<reference evidence="1 2" key="2">
    <citation type="journal article" date="2019" name="G3 (Bethesda)">
        <title>Hybrid Assembly of the Genome of the Entomopathogenic Nematode Steinernema carpocapsae Identifies the X-Chromosome.</title>
        <authorList>
            <person name="Serra L."/>
            <person name="Macchietto M."/>
            <person name="Macias-Munoz A."/>
            <person name="McGill C.J."/>
            <person name="Rodriguez I.M."/>
            <person name="Rodriguez B."/>
            <person name="Murad R."/>
            <person name="Mortazavi A."/>
        </authorList>
    </citation>
    <scope>NUCLEOTIDE SEQUENCE [LARGE SCALE GENOMIC DNA]</scope>
    <source>
        <strain evidence="1 2">ALL</strain>
    </source>
</reference>
<proteinExistence type="predicted"/>
<dbReference type="AlphaFoldDB" id="A0A4V5ZX41"/>
<protein>
    <submittedName>
        <fullName evidence="1">Uncharacterized protein</fullName>
    </submittedName>
</protein>
<keyword evidence="2" id="KW-1185">Reference proteome</keyword>
<evidence type="ECO:0000313" key="1">
    <source>
        <dbReference type="EMBL" id="TKR58325.1"/>
    </source>
</evidence>
<gene>
    <name evidence="1" type="ORF">L596_029783</name>
</gene>
<dbReference type="EMBL" id="AZBU02000013">
    <property type="protein sequence ID" value="TKR58325.1"/>
    <property type="molecule type" value="Genomic_DNA"/>
</dbReference>
<reference evidence="1 2" key="1">
    <citation type="journal article" date="2015" name="Genome Biol.">
        <title>Comparative genomics of Steinernema reveals deeply conserved gene regulatory networks.</title>
        <authorList>
            <person name="Dillman A.R."/>
            <person name="Macchietto M."/>
            <person name="Porter C.F."/>
            <person name="Rogers A."/>
            <person name="Williams B."/>
            <person name="Antoshechkin I."/>
            <person name="Lee M.M."/>
            <person name="Goodwin Z."/>
            <person name="Lu X."/>
            <person name="Lewis E.E."/>
            <person name="Goodrich-Blair H."/>
            <person name="Stock S.P."/>
            <person name="Adams B.J."/>
            <person name="Sternberg P.W."/>
            <person name="Mortazavi A."/>
        </authorList>
    </citation>
    <scope>NUCLEOTIDE SEQUENCE [LARGE SCALE GENOMIC DNA]</scope>
    <source>
        <strain evidence="1 2">ALL</strain>
    </source>
</reference>
<organism evidence="1 2">
    <name type="scientific">Steinernema carpocapsae</name>
    <name type="common">Entomopathogenic nematode</name>
    <dbReference type="NCBI Taxonomy" id="34508"/>
    <lineage>
        <taxon>Eukaryota</taxon>
        <taxon>Metazoa</taxon>
        <taxon>Ecdysozoa</taxon>
        <taxon>Nematoda</taxon>
        <taxon>Chromadorea</taxon>
        <taxon>Rhabditida</taxon>
        <taxon>Tylenchina</taxon>
        <taxon>Panagrolaimomorpha</taxon>
        <taxon>Strongyloidoidea</taxon>
        <taxon>Steinernematidae</taxon>
        <taxon>Steinernema</taxon>
    </lineage>
</organism>